<feature type="compositionally biased region" description="Polar residues" evidence="1">
    <location>
        <begin position="475"/>
        <end position="485"/>
    </location>
</feature>
<feature type="compositionally biased region" description="Low complexity" evidence="1">
    <location>
        <begin position="332"/>
        <end position="374"/>
    </location>
</feature>
<feature type="compositionally biased region" description="Basic and acidic residues" evidence="1">
    <location>
        <begin position="668"/>
        <end position="724"/>
    </location>
</feature>
<feature type="region of interest" description="Disordered" evidence="1">
    <location>
        <begin position="50"/>
        <end position="72"/>
    </location>
</feature>
<feature type="compositionally biased region" description="Basic residues" evidence="1">
    <location>
        <begin position="553"/>
        <end position="571"/>
    </location>
</feature>
<feature type="compositionally biased region" description="Basic residues" evidence="1">
    <location>
        <begin position="845"/>
        <end position="854"/>
    </location>
</feature>
<dbReference type="EMBL" id="JAODUP010000466">
    <property type="protein sequence ID" value="KAK2149125.1"/>
    <property type="molecule type" value="Genomic_DNA"/>
</dbReference>
<accession>A0AAD9MXJ4</accession>
<feature type="compositionally biased region" description="Polar residues" evidence="1">
    <location>
        <begin position="591"/>
        <end position="614"/>
    </location>
</feature>
<gene>
    <name evidence="2" type="ORF">LSH36_466g02042</name>
</gene>
<feature type="compositionally biased region" description="Low complexity" evidence="1">
    <location>
        <begin position="252"/>
        <end position="261"/>
    </location>
</feature>
<feature type="compositionally biased region" description="Low complexity" evidence="1">
    <location>
        <begin position="305"/>
        <end position="318"/>
    </location>
</feature>
<feature type="compositionally biased region" description="Basic and acidic residues" evidence="1">
    <location>
        <begin position="289"/>
        <end position="304"/>
    </location>
</feature>
<feature type="compositionally biased region" description="Basic and acidic residues" evidence="1">
    <location>
        <begin position="770"/>
        <end position="788"/>
    </location>
</feature>
<organism evidence="2 3">
    <name type="scientific">Paralvinella palmiformis</name>
    <dbReference type="NCBI Taxonomy" id="53620"/>
    <lineage>
        <taxon>Eukaryota</taxon>
        <taxon>Metazoa</taxon>
        <taxon>Spiralia</taxon>
        <taxon>Lophotrochozoa</taxon>
        <taxon>Annelida</taxon>
        <taxon>Polychaeta</taxon>
        <taxon>Sedentaria</taxon>
        <taxon>Canalipalpata</taxon>
        <taxon>Terebellida</taxon>
        <taxon>Terebelliformia</taxon>
        <taxon>Alvinellidae</taxon>
        <taxon>Paralvinella</taxon>
    </lineage>
</organism>
<feature type="compositionally biased region" description="Acidic residues" evidence="1">
    <location>
        <begin position="206"/>
        <end position="217"/>
    </location>
</feature>
<feature type="compositionally biased region" description="Polar residues" evidence="1">
    <location>
        <begin position="241"/>
        <end position="251"/>
    </location>
</feature>
<feature type="region of interest" description="Disordered" evidence="1">
    <location>
        <begin position="668"/>
        <end position="937"/>
    </location>
</feature>
<feature type="compositionally biased region" description="Basic and acidic residues" evidence="1">
    <location>
        <begin position="952"/>
        <end position="976"/>
    </location>
</feature>
<protein>
    <submittedName>
        <fullName evidence="2">Uncharacterized protein</fullName>
    </submittedName>
</protein>
<feature type="compositionally biased region" description="Low complexity" evidence="1">
    <location>
        <begin position="416"/>
        <end position="447"/>
    </location>
</feature>
<reference evidence="2" key="1">
    <citation type="journal article" date="2023" name="Mol. Biol. Evol.">
        <title>Third-Generation Sequencing Reveals the Adaptive Role of the Epigenome in Three Deep-Sea Polychaetes.</title>
        <authorList>
            <person name="Perez M."/>
            <person name="Aroh O."/>
            <person name="Sun Y."/>
            <person name="Lan Y."/>
            <person name="Juniper S.K."/>
            <person name="Young C.R."/>
            <person name="Angers B."/>
            <person name="Qian P.Y."/>
        </authorList>
    </citation>
    <scope>NUCLEOTIDE SEQUENCE</scope>
    <source>
        <strain evidence="2">P08H-3</strain>
    </source>
</reference>
<feature type="compositionally biased region" description="Low complexity" evidence="1">
    <location>
        <begin position="857"/>
        <end position="873"/>
    </location>
</feature>
<name>A0AAD9MXJ4_9ANNE</name>
<feature type="compositionally biased region" description="Low complexity" evidence="1">
    <location>
        <begin position="57"/>
        <end position="72"/>
    </location>
</feature>
<feature type="region of interest" description="Disordered" evidence="1">
    <location>
        <begin position="1086"/>
        <end position="1136"/>
    </location>
</feature>
<evidence type="ECO:0000256" key="1">
    <source>
        <dbReference type="SAM" id="MobiDB-lite"/>
    </source>
</evidence>
<feature type="compositionally biased region" description="Basic and acidic residues" evidence="1">
    <location>
        <begin position="176"/>
        <end position="190"/>
    </location>
</feature>
<feature type="compositionally biased region" description="Basic and acidic residues" evidence="1">
    <location>
        <begin position="830"/>
        <end position="844"/>
    </location>
</feature>
<keyword evidence="3" id="KW-1185">Reference proteome</keyword>
<dbReference type="Proteomes" id="UP001208570">
    <property type="component" value="Unassembled WGS sequence"/>
</dbReference>
<feature type="compositionally biased region" description="Basic and acidic residues" evidence="1">
    <location>
        <begin position="739"/>
        <end position="756"/>
    </location>
</feature>
<feature type="compositionally biased region" description="Basic and acidic residues" evidence="1">
    <location>
        <begin position="874"/>
        <end position="931"/>
    </location>
</feature>
<feature type="compositionally biased region" description="Polar residues" evidence="1">
    <location>
        <begin position="403"/>
        <end position="415"/>
    </location>
</feature>
<evidence type="ECO:0000313" key="3">
    <source>
        <dbReference type="Proteomes" id="UP001208570"/>
    </source>
</evidence>
<feature type="region of interest" description="Disordered" evidence="1">
    <location>
        <begin position="949"/>
        <end position="976"/>
    </location>
</feature>
<evidence type="ECO:0000313" key="2">
    <source>
        <dbReference type="EMBL" id="KAK2149125.1"/>
    </source>
</evidence>
<feature type="compositionally biased region" description="Basic and acidic residues" evidence="1">
    <location>
        <begin position="1103"/>
        <end position="1114"/>
    </location>
</feature>
<proteinExistence type="predicted"/>
<feature type="compositionally biased region" description="Low complexity" evidence="1">
    <location>
        <begin position="383"/>
        <end position="394"/>
    </location>
</feature>
<comment type="caution">
    <text evidence="2">The sequence shown here is derived from an EMBL/GenBank/DDBJ whole genome shotgun (WGS) entry which is preliminary data.</text>
</comment>
<dbReference type="AlphaFoldDB" id="A0AAD9MXJ4"/>
<feature type="compositionally biased region" description="Low complexity" evidence="1">
    <location>
        <begin position="540"/>
        <end position="552"/>
    </location>
</feature>
<feature type="region of interest" description="Disordered" evidence="1">
    <location>
        <begin position="176"/>
        <end position="635"/>
    </location>
</feature>
<sequence length="1136" mass="127777">MAQEDEILSLHDALLASVTKSENSRNSCGDDDEINDEELTALRFAALISKKSKRQSKPQPIGTTVPAVPTAAPVPQNQSVLPVSTVSQHLPQTHLPTDVFTDQFPAHSYRQHFPPSKHGAGSQFLGHQKRTSNLIVIQTHQPQHSKKDTVYDKAQSFPMNNSASVKSVFLRPQDKWDKSREDTKQLESLEPKVSAKFRRLMSRDSDSDDDDSDEESEDGKANPESLFIRQESDDESKSVRSDVQSENADTDSSIQSESEQSSNDKDESEVDSEKKDDQIESTSPNNDIGIDHHVSESESSREPSPDASSVLSKSSISSHTALSVRRSRSPAQSDASIQSRSSSQNSSSGSSTEHSLSLQKHSPMSSSKSPSSHVSCRHDKSSGRYSRSPSSVQSDQGRRSLMGHSSSTSLETQQNRSPLQYSRSPSPRSSSKPQHSGRSLRCSRSRSPPSPVDRYSKSPLAHSYERNRTRRRHSGSLSPDSSQGRSRLVKRHSGPYHTNVQDRSVRRRSPSPVSHGLCGWNRSQTRYAHELYKPPRRHSGSGSPSHWHGISKSQRRSSKSPHSHRSTRSPIKRTVSPSKDRSSRRNRSLPRYSQSPHRSAVRRQSSSPKLSRSPHNLYPGSAGDAHSPGRRYYNSGLASEDYQSAADKGSKSRNRTWQDYRCRNYREKHLAGKDQVNRKDRGDVSRGERQRSPREELPNSRHLPVKSDRENCEKSKRRDGDRRHGGQHSPQNRKGNHSLHYEECTSKNRIKEKNSEEQLADNHQSASPNKENKYHRVAEHGAEDRVSGEKSPVVRVAPKHSASLSAKLEARQRKFSSLSEVRISRPKKISLKDIVRNSGKEKHDKLHKKTHLRPGRGDPSGTTDTDSDSNSDSGRSHEKGRRERKVTDIEIERRKMRVAQHEKEHEKRRQEKIEQLKASRHGYESHKDKGVHLAGGSSGMKSVLSVVASTKGSREISYRQEEVARAEKTSVKTESKSKALEDARQIILRVKQKVRETKSPEMENTKKEELVSGITSPTINVTFNEDQSRLPVYKRLGQPMNRHEKIKTSATHVASEVGQAVKQMRRDKTDRLHNESKTLDLRNILESRKDNSEARAGFKRKSKGIDSDRTSAEKKKIRLKRPGRADLHSVVVDATE</sequence>